<dbReference type="InterPro" id="IPR013520">
    <property type="entry name" value="Ribonucl_H"/>
</dbReference>
<feature type="region of interest" description="Disordered" evidence="4">
    <location>
        <begin position="28"/>
        <end position="66"/>
    </location>
</feature>
<dbReference type="Gene3D" id="3.30.420.10">
    <property type="entry name" value="Ribonuclease H-like superfamily/Ribonuclease H"/>
    <property type="match status" value="1"/>
</dbReference>
<dbReference type="RefSeq" id="WP_263372101.1">
    <property type="nucleotide sequence ID" value="NZ_JAGSYD010000004.1"/>
</dbReference>
<dbReference type="NCBIfam" id="TIGR00573">
    <property type="entry name" value="dnaq"/>
    <property type="match status" value="1"/>
</dbReference>
<dbReference type="Proteomes" id="UP001596391">
    <property type="component" value="Unassembled WGS sequence"/>
</dbReference>
<dbReference type="SMART" id="SM00479">
    <property type="entry name" value="EXOIII"/>
    <property type="match status" value="1"/>
</dbReference>
<keyword evidence="7" id="KW-1185">Reference proteome</keyword>
<keyword evidence="3" id="KW-0269">Exonuclease</keyword>
<dbReference type="CDD" id="cd06127">
    <property type="entry name" value="DEDDh"/>
    <property type="match status" value="1"/>
</dbReference>
<feature type="compositionally biased region" description="Basic and acidic residues" evidence="4">
    <location>
        <begin position="28"/>
        <end position="37"/>
    </location>
</feature>
<feature type="domain" description="Exonuclease" evidence="5">
    <location>
        <begin position="77"/>
        <end position="244"/>
    </location>
</feature>
<dbReference type="Pfam" id="PF00929">
    <property type="entry name" value="RNase_T"/>
    <property type="match status" value="1"/>
</dbReference>
<organism evidence="6 7">
    <name type="scientific">Granulicella cerasi</name>
    <dbReference type="NCBI Taxonomy" id="741063"/>
    <lineage>
        <taxon>Bacteria</taxon>
        <taxon>Pseudomonadati</taxon>
        <taxon>Acidobacteriota</taxon>
        <taxon>Terriglobia</taxon>
        <taxon>Terriglobales</taxon>
        <taxon>Acidobacteriaceae</taxon>
        <taxon>Granulicella</taxon>
    </lineage>
</organism>
<evidence type="ECO:0000256" key="3">
    <source>
        <dbReference type="ARBA" id="ARBA00022839"/>
    </source>
</evidence>
<proteinExistence type="predicted"/>
<dbReference type="InterPro" id="IPR036397">
    <property type="entry name" value="RNaseH_sf"/>
</dbReference>
<accession>A0ABW1Z4V4</accession>
<evidence type="ECO:0000256" key="1">
    <source>
        <dbReference type="ARBA" id="ARBA00022722"/>
    </source>
</evidence>
<evidence type="ECO:0000256" key="2">
    <source>
        <dbReference type="ARBA" id="ARBA00022801"/>
    </source>
</evidence>
<gene>
    <name evidence="6" type="ORF">ACFQBQ_00790</name>
</gene>
<sequence length="254" mass="28420">MIPILLLLSVTIVIFVVYMRKISAEEADKRPLDDARQDPPAQIVSDPPAREAVAVASPPKPKPDPVQVDMRRLLPQQFVVLDLETTGLHASTCEIIEIGAVKVTLDESEHPSFQILVKPRKKVSAKIVSITGITQQMLDEQGVEIEDAMSQFIEFIGDLPLVTYNAAFDMPFLWAAASKSGVVVENRYTCALKRARRAFPWMENHKLVTVAAHLNAPDNDHHRALADSIRATHVFWHATKQLNMKVQWKKYGAI</sequence>
<evidence type="ECO:0000256" key="4">
    <source>
        <dbReference type="SAM" id="MobiDB-lite"/>
    </source>
</evidence>
<dbReference type="InterPro" id="IPR006054">
    <property type="entry name" value="DnaQ"/>
</dbReference>
<keyword evidence="1" id="KW-0540">Nuclease</keyword>
<comment type="caution">
    <text evidence="6">The sequence shown here is derived from an EMBL/GenBank/DDBJ whole genome shotgun (WGS) entry which is preliminary data.</text>
</comment>
<dbReference type="PANTHER" id="PTHR30231">
    <property type="entry name" value="DNA POLYMERASE III SUBUNIT EPSILON"/>
    <property type="match status" value="1"/>
</dbReference>
<keyword evidence="2" id="KW-0378">Hydrolase</keyword>
<dbReference type="InterPro" id="IPR012337">
    <property type="entry name" value="RNaseH-like_sf"/>
</dbReference>
<reference evidence="7" key="1">
    <citation type="journal article" date="2019" name="Int. J. Syst. Evol. Microbiol.">
        <title>The Global Catalogue of Microorganisms (GCM) 10K type strain sequencing project: providing services to taxonomists for standard genome sequencing and annotation.</title>
        <authorList>
            <consortium name="The Broad Institute Genomics Platform"/>
            <consortium name="The Broad Institute Genome Sequencing Center for Infectious Disease"/>
            <person name="Wu L."/>
            <person name="Ma J."/>
        </authorList>
    </citation>
    <scope>NUCLEOTIDE SEQUENCE [LARGE SCALE GENOMIC DNA]</scope>
    <source>
        <strain evidence="7">CGMCC 1.16026</strain>
    </source>
</reference>
<name>A0ABW1Z4V4_9BACT</name>
<evidence type="ECO:0000313" key="7">
    <source>
        <dbReference type="Proteomes" id="UP001596391"/>
    </source>
</evidence>
<evidence type="ECO:0000313" key="6">
    <source>
        <dbReference type="EMBL" id="MFC6644149.1"/>
    </source>
</evidence>
<dbReference type="PANTHER" id="PTHR30231:SF4">
    <property type="entry name" value="PROTEIN NEN2"/>
    <property type="match status" value="1"/>
</dbReference>
<dbReference type="EMBL" id="JBHSWI010000001">
    <property type="protein sequence ID" value="MFC6644149.1"/>
    <property type="molecule type" value="Genomic_DNA"/>
</dbReference>
<dbReference type="SUPFAM" id="SSF53098">
    <property type="entry name" value="Ribonuclease H-like"/>
    <property type="match status" value="1"/>
</dbReference>
<evidence type="ECO:0000259" key="5">
    <source>
        <dbReference type="SMART" id="SM00479"/>
    </source>
</evidence>
<protein>
    <submittedName>
        <fullName evidence="6">PolC-type DNA polymerase III</fullName>
    </submittedName>
</protein>